<reference evidence="1" key="1">
    <citation type="submission" date="2018-04" db="EMBL/GenBank/DDBJ databases">
        <title>Genomes of Endosymbiotic and Endophytic Bradyrhizobium Publication status.</title>
        <authorList>
            <person name="Guha S."/>
            <person name="Jorrin B."/>
            <person name="Sarkar M."/>
            <person name="Poole P.S."/>
            <person name="DasGupta M."/>
        </authorList>
    </citation>
    <scope>NUCLEOTIDE SEQUENCE</scope>
    <source>
        <strain evidence="1">WBOS16</strain>
    </source>
</reference>
<proteinExistence type="predicted"/>
<evidence type="ECO:0000313" key="1">
    <source>
        <dbReference type="EMBL" id="UUO69008.1"/>
    </source>
</evidence>
<organism evidence="1 2">
    <name type="scientific">Bradyrhizobium betae</name>
    <dbReference type="NCBI Taxonomy" id="244734"/>
    <lineage>
        <taxon>Bacteria</taxon>
        <taxon>Pseudomonadati</taxon>
        <taxon>Pseudomonadota</taxon>
        <taxon>Alphaproteobacteria</taxon>
        <taxon>Hyphomicrobiales</taxon>
        <taxon>Nitrobacteraceae</taxon>
        <taxon>Bradyrhizobium</taxon>
    </lineage>
</organism>
<dbReference type="EMBL" id="CP028989">
    <property type="protein sequence ID" value="UUO69008.1"/>
    <property type="molecule type" value="Genomic_DNA"/>
</dbReference>
<name>A0AAE9NI29_9BRAD</name>
<sequence>MKRQHIKQTVSFQVRLSAWAEQLRERAARLKPGRERDELLAKVRQADVAAHLDEWVNSRGLQPPK</sequence>
<evidence type="ECO:0000313" key="2">
    <source>
        <dbReference type="Proteomes" id="UP001058872"/>
    </source>
</evidence>
<protein>
    <submittedName>
        <fullName evidence="1">Uncharacterized protein</fullName>
    </submittedName>
</protein>
<gene>
    <name evidence="1" type="ORF">DCM83_29870</name>
</gene>
<accession>A0AAE9NI29</accession>
<dbReference type="AlphaFoldDB" id="A0AAE9NI29"/>
<dbReference type="Proteomes" id="UP001058872">
    <property type="component" value="Chromosome"/>
</dbReference>